<evidence type="ECO:0008006" key="4">
    <source>
        <dbReference type="Google" id="ProtNLM"/>
    </source>
</evidence>
<evidence type="ECO:0000313" key="2">
    <source>
        <dbReference type="EMBL" id="ORX57857.1"/>
    </source>
</evidence>
<dbReference type="AlphaFoldDB" id="A0A1Y1VKF9"/>
<dbReference type="STRING" id="1754191.A0A1Y1VKF9"/>
<dbReference type="PANTHER" id="PTHR40050">
    <property type="entry name" value="INNER SPORE COAT PROTEIN H"/>
    <property type="match status" value="1"/>
</dbReference>
<evidence type="ECO:0000313" key="3">
    <source>
        <dbReference type="Proteomes" id="UP000193719"/>
    </source>
</evidence>
<keyword evidence="1" id="KW-0812">Transmembrane</keyword>
<reference evidence="2 3" key="2">
    <citation type="submission" date="2016-08" db="EMBL/GenBank/DDBJ databases">
        <title>Pervasive Adenine N6-methylation of Active Genes in Fungi.</title>
        <authorList>
            <consortium name="DOE Joint Genome Institute"/>
            <person name="Mondo S.J."/>
            <person name="Dannebaum R.O."/>
            <person name="Kuo R.C."/>
            <person name="Labutti K."/>
            <person name="Haridas S."/>
            <person name="Kuo A."/>
            <person name="Salamov A."/>
            <person name="Ahrendt S.R."/>
            <person name="Lipzen A."/>
            <person name="Sullivan W."/>
            <person name="Andreopoulos W.B."/>
            <person name="Clum A."/>
            <person name="Lindquist E."/>
            <person name="Daum C."/>
            <person name="Ramamoorthy G.K."/>
            <person name="Gryganskyi A."/>
            <person name="Culley D."/>
            <person name="Magnuson J.K."/>
            <person name="James T.Y."/>
            <person name="O'Malley M.A."/>
            <person name="Stajich J.E."/>
            <person name="Spatafora J.W."/>
            <person name="Visel A."/>
            <person name="Grigoriev I.V."/>
        </authorList>
    </citation>
    <scope>NUCLEOTIDE SEQUENCE [LARGE SCALE GENOMIC DNA]</scope>
    <source>
        <strain evidence="3">finn</strain>
    </source>
</reference>
<accession>A0A1Y1VKF9</accession>
<proteinExistence type="predicted"/>
<organism evidence="2 3">
    <name type="scientific">Piromyces finnis</name>
    <dbReference type="NCBI Taxonomy" id="1754191"/>
    <lineage>
        <taxon>Eukaryota</taxon>
        <taxon>Fungi</taxon>
        <taxon>Fungi incertae sedis</taxon>
        <taxon>Chytridiomycota</taxon>
        <taxon>Chytridiomycota incertae sedis</taxon>
        <taxon>Neocallimastigomycetes</taxon>
        <taxon>Neocallimastigales</taxon>
        <taxon>Neocallimastigaceae</taxon>
        <taxon>Piromyces</taxon>
    </lineage>
</organism>
<dbReference type="InterPro" id="IPR014867">
    <property type="entry name" value="Spore_coat_CotH_CotH2/3/7"/>
</dbReference>
<name>A0A1Y1VKF9_9FUNG</name>
<comment type="caution">
    <text evidence="2">The sequence shown here is derived from an EMBL/GenBank/DDBJ whole genome shotgun (WGS) entry which is preliminary data.</text>
</comment>
<gene>
    <name evidence="2" type="ORF">BCR36DRAFT_580426</name>
</gene>
<keyword evidence="1" id="KW-1133">Transmembrane helix</keyword>
<evidence type="ECO:0000256" key="1">
    <source>
        <dbReference type="SAM" id="Phobius"/>
    </source>
</evidence>
<feature type="transmembrane region" description="Helical" evidence="1">
    <location>
        <begin position="539"/>
        <end position="559"/>
    </location>
</feature>
<dbReference type="Proteomes" id="UP000193719">
    <property type="component" value="Unassembled WGS sequence"/>
</dbReference>
<dbReference type="EMBL" id="MCFH01000005">
    <property type="protein sequence ID" value="ORX57857.1"/>
    <property type="molecule type" value="Genomic_DNA"/>
</dbReference>
<keyword evidence="1" id="KW-0472">Membrane</keyword>
<keyword evidence="3" id="KW-1185">Reference proteome</keyword>
<dbReference type="PANTHER" id="PTHR40050:SF1">
    <property type="entry name" value="INNER SPORE COAT PROTEIN H"/>
    <property type="match status" value="1"/>
</dbReference>
<dbReference type="OrthoDB" id="2139830at2759"/>
<reference evidence="2 3" key="1">
    <citation type="submission" date="2016-08" db="EMBL/GenBank/DDBJ databases">
        <title>Genomes of anaerobic fungi encode conserved fungal cellulosomes for biomass hydrolysis.</title>
        <authorList>
            <consortium name="DOE Joint Genome Institute"/>
            <person name="Haitjema C.H."/>
            <person name="Gilmore S.P."/>
            <person name="Henske J.K."/>
            <person name="Solomon K.V."/>
            <person name="De Groot R."/>
            <person name="Kuo A."/>
            <person name="Mondo S.J."/>
            <person name="Salamov A.A."/>
            <person name="Labutti K."/>
            <person name="Zhao Z."/>
            <person name="Chiniquy J."/>
            <person name="Barry K."/>
            <person name="Brewer H.M."/>
            <person name="Purvine S.O."/>
            <person name="Wright A.T."/>
            <person name="Boxma B."/>
            <person name="Van Alen T."/>
            <person name="Hackstein J.H."/>
            <person name="Baker S.E."/>
            <person name="Grigoriev I.V."/>
            <person name="O'Malley M.A."/>
        </authorList>
    </citation>
    <scope>NUCLEOTIDE SEQUENCE [LARGE SCALE GENOMIC DNA]</scope>
    <source>
        <strain evidence="3">finn</strain>
    </source>
</reference>
<sequence>MEYNTDNEFFKRPSTEKVTFLPEIWESVYEPCSSKIFNLDYVGTLDLTVNEENVSLLNLMNEQPHSDIKVPFRGIYIGNNFVKNLNNDGWELSIAGNYSRMFTKQSFKIVFKGDEDEDLDFGLRKIKLKAFPNDATMLREPISLELLKKVGIPSVRGGFARLYINSEYYGLYFLEDTLKKTYIRDLFHQKGKKPEIGPLFQAIPYKGVYNVSLNYIDDNASSYPNWNETWDCKINGTMNGSKDESFTQLINLMKLINQTDIYTLNDNEEIIHSIYNIFELDIFIRLLAMDYLLGRYHSYWRNPSNFLIYYHPALKRYIIFPVDFTSSLGYKYKENGYTYKTNCTEWRPPENPEDPLIKMIMSIPYLKQLFISTLNLIIEILFNPECIFPFIDSLKSVIEFDLKLEREKRPYHSKTSIIEEIEVKETIEEVTDKDANGFPSNSTIDTTIIIKKNTTITLIEPRWSIDESIKNIDDSVYSIGYGIKEWIEKRRQTVLEQFPNVTLVSAGSLVTRPSDPANLYSDSIFDYFSAIFPSGDYKLLASIIATLILLITLIFIIHVKCKKPTEMEGDEHDIRKYNDSFFHKIRTGFNFNNNDGIIKNISTFIQSNYRKVQTKVRNTFFHKSHNVD</sequence>
<dbReference type="Pfam" id="PF08757">
    <property type="entry name" value="CotH"/>
    <property type="match status" value="1"/>
</dbReference>
<protein>
    <recommendedName>
        <fullName evidence="4">Coth-domain-containing protein</fullName>
    </recommendedName>
</protein>